<sequence>MIGDNFIYETPDKPKRNGPNGFITYRATSWKNYKRTDPHTTTKEFSTIAAKKWNGLPNNERNYYIKLSEEKKMKAETVREKAKRSKRSNKKKKNDKESNNTQPHESSLREPSSTCFDQEYIDYSEFYQYNITPPSSPFLYYDISQFYYIIPAEFFF</sequence>
<evidence type="ECO:0000259" key="3">
    <source>
        <dbReference type="PROSITE" id="PS50118"/>
    </source>
</evidence>
<dbReference type="InterPro" id="IPR009071">
    <property type="entry name" value="HMG_box_dom"/>
</dbReference>
<dbReference type="SUPFAM" id="SSF47095">
    <property type="entry name" value="HMG-box"/>
    <property type="match status" value="1"/>
</dbReference>
<dbReference type="SMART" id="SM00398">
    <property type="entry name" value="HMG"/>
    <property type="match status" value="1"/>
</dbReference>
<gene>
    <name evidence="4" type="ORF">C1645_825689</name>
</gene>
<dbReference type="Pfam" id="PF00505">
    <property type="entry name" value="HMG_box"/>
    <property type="match status" value="1"/>
</dbReference>
<dbReference type="InterPro" id="IPR036910">
    <property type="entry name" value="HMG_box_dom_sf"/>
</dbReference>
<evidence type="ECO:0000313" key="5">
    <source>
        <dbReference type="Proteomes" id="UP000265703"/>
    </source>
</evidence>
<keyword evidence="1" id="KW-0539">Nucleus</keyword>
<dbReference type="OrthoDB" id="2362753at2759"/>
<keyword evidence="1" id="KW-0238">DNA-binding</keyword>
<evidence type="ECO:0000313" key="4">
    <source>
        <dbReference type="EMBL" id="RIA88858.1"/>
    </source>
</evidence>
<keyword evidence="5" id="KW-1185">Reference proteome</keyword>
<evidence type="ECO:0000256" key="2">
    <source>
        <dbReference type="SAM" id="MobiDB-lite"/>
    </source>
</evidence>
<dbReference type="PROSITE" id="PS50118">
    <property type="entry name" value="HMG_BOX_2"/>
    <property type="match status" value="1"/>
</dbReference>
<feature type="compositionally biased region" description="Basic residues" evidence="2">
    <location>
        <begin position="81"/>
        <end position="93"/>
    </location>
</feature>
<evidence type="ECO:0000256" key="1">
    <source>
        <dbReference type="PROSITE-ProRule" id="PRU00267"/>
    </source>
</evidence>
<proteinExistence type="predicted"/>
<reference evidence="4 5" key="1">
    <citation type="submission" date="2018-06" db="EMBL/GenBank/DDBJ databases">
        <title>Comparative genomics reveals the genomic features of Rhizophagus irregularis, R. cerebriforme, R. diaphanum and Gigaspora rosea, and their symbiotic lifestyle signature.</title>
        <authorList>
            <person name="Morin E."/>
            <person name="San Clemente H."/>
            <person name="Chen E.C.H."/>
            <person name="De La Providencia I."/>
            <person name="Hainaut M."/>
            <person name="Kuo A."/>
            <person name="Kohler A."/>
            <person name="Murat C."/>
            <person name="Tang N."/>
            <person name="Roy S."/>
            <person name="Loubradou J."/>
            <person name="Henrissat B."/>
            <person name="Grigoriev I.V."/>
            <person name="Corradi N."/>
            <person name="Roux C."/>
            <person name="Martin F.M."/>
        </authorList>
    </citation>
    <scope>NUCLEOTIDE SEQUENCE [LARGE SCALE GENOMIC DNA]</scope>
    <source>
        <strain evidence="4 5">DAOM 227022</strain>
    </source>
</reference>
<dbReference type="EMBL" id="QKYT01000243">
    <property type="protein sequence ID" value="RIA88858.1"/>
    <property type="molecule type" value="Genomic_DNA"/>
</dbReference>
<feature type="domain" description="HMG box" evidence="3">
    <location>
        <begin position="15"/>
        <end position="83"/>
    </location>
</feature>
<accession>A0A397SS78</accession>
<dbReference type="Gene3D" id="1.10.30.10">
    <property type="entry name" value="High mobility group box domain"/>
    <property type="match status" value="1"/>
</dbReference>
<feature type="region of interest" description="Disordered" evidence="2">
    <location>
        <begin position="1"/>
        <end position="21"/>
    </location>
</feature>
<dbReference type="GO" id="GO:0003677">
    <property type="term" value="F:DNA binding"/>
    <property type="evidence" value="ECO:0007669"/>
    <property type="project" value="UniProtKB-UniRule"/>
</dbReference>
<feature type="region of interest" description="Disordered" evidence="2">
    <location>
        <begin position="74"/>
        <end position="112"/>
    </location>
</feature>
<protein>
    <recommendedName>
        <fullName evidence="3">HMG box domain-containing protein</fullName>
    </recommendedName>
</protein>
<dbReference type="Proteomes" id="UP000265703">
    <property type="component" value="Unassembled WGS sequence"/>
</dbReference>
<name>A0A397SS78_9GLOM</name>
<dbReference type="AlphaFoldDB" id="A0A397SS78"/>
<feature type="compositionally biased region" description="Polar residues" evidence="2">
    <location>
        <begin position="101"/>
        <end position="112"/>
    </location>
</feature>
<dbReference type="GO" id="GO:0005634">
    <property type="term" value="C:nucleus"/>
    <property type="evidence" value="ECO:0007669"/>
    <property type="project" value="UniProtKB-UniRule"/>
</dbReference>
<comment type="caution">
    <text evidence="4">The sequence shown here is derived from an EMBL/GenBank/DDBJ whole genome shotgun (WGS) entry which is preliminary data.</text>
</comment>
<organism evidence="4 5">
    <name type="scientific">Glomus cerebriforme</name>
    <dbReference type="NCBI Taxonomy" id="658196"/>
    <lineage>
        <taxon>Eukaryota</taxon>
        <taxon>Fungi</taxon>
        <taxon>Fungi incertae sedis</taxon>
        <taxon>Mucoromycota</taxon>
        <taxon>Glomeromycotina</taxon>
        <taxon>Glomeromycetes</taxon>
        <taxon>Glomerales</taxon>
        <taxon>Glomeraceae</taxon>
        <taxon>Glomus</taxon>
    </lineage>
</organism>
<feature type="DNA-binding region" description="HMG box" evidence="1">
    <location>
        <begin position="15"/>
        <end position="83"/>
    </location>
</feature>